<keyword evidence="2 9" id="KW-0812">Transmembrane</keyword>
<dbReference type="Pfam" id="PF13853">
    <property type="entry name" value="7tm_4"/>
    <property type="match status" value="1"/>
</dbReference>
<feature type="transmembrane region" description="Helical" evidence="10">
    <location>
        <begin position="162"/>
        <end position="180"/>
    </location>
</feature>
<keyword evidence="8 9" id="KW-0807">Transducer</keyword>
<feature type="domain" description="G-protein coupled receptors family 1 profile" evidence="11">
    <location>
        <begin position="63"/>
        <end position="306"/>
    </location>
</feature>
<protein>
    <recommendedName>
        <fullName evidence="10">Olfactory receptor</fullName>
    </recommendedName>
</protein>
<feature type="transmembrane region" description="Helical" evidence="10">
    <location>
        <begin position="290"/>
        <end position="308"/>
    </location>
</feature>
<dbReference type="PRINTS" id="PR00245">
    <property type="entry name" value="OLFACTORYR"/>
</dbReference>
<dbReference type="SUPFAM" id="SSF81321">
    <property type="entry name" value="Family A G protein-coupled receptor-like"/>
    <property type="match status" value="1"/>
</dbReference>
<evidence type="ECO:0000256" key="3">
    <source>
        <dbReference type="ARBA" id="ARBA00022725"/>
    </source>
</evidence>
<evidence type="ECO:0000256" key="6">
    <source>
        <dbReference type="ARBA" id="ARBA00023136"/>
    </source>
</evidence>
<dbReference type="Proteomes" id="UP000472266">
    <property type="component" value="Chromosome 5"/>
</dbReference>
<reference evidence="12" key="3">
    <citation type="submission" date="2025-09" db="UniProtKB">
        <authorList>
            <consortium name="Ensembl"/>
        </authorList>
    </citation>
    <scope>IDENTIFICATION</scope>
</reference>
<keyword evidence="4 10" id="KW-1133">Transmembrane helix</keyword>
<comment type="similarity">
    <text evidence="9">Belongs to the G-protein coupled receptor 1 family.</text>
</comment>
<evidence type="ECO:0000256" key="4">
    <source>
        <dbReference type="ARBA" id="ARBA00022989"/>
    </source>
</evidence>
<keyword evidence="10" id="KW-1003">Cell membrane</keyword>
<feature type="transmembrane region" description="Helical" evidence="10">
    <location>
        <begin position="255"/>
        <end position="278"/>
    </location>
</feature>
<dbReference type="Gene3D" id="1.20.1070.10">
    <property type="entry name" value="Rhodopsin 7-helix transmembrane proteins"/>
    <property type="match status" value="1"/>
</dbReference>
<sequence length="337" mass="37921">MEKLTSHLSLYFLVPRRIASQLIDMENASSVKEFILLGLSEDPGVQKICFVLFLFFYMIILAGNLLIVITVISSQRLSSPMYFFLCYLSFVDICYSSVTAPKMLADFLVGNKTISFVGCTAQLFGVHFFGCTEIFILTVMAYDRYLAICRPLHYTTLMTRRVCGRMVIGSWVGGFMHSIVQTLLTIQLPFCGPNIINHYFCDAHPLIRLACTDTYAVGIVLVANSGMITLSSFFILVMSYVVILVSVKRIGWHKALSTCGSHITVVILFFGPCTFIYIRPSSNLSEDKSIALFYTVIAPMLNPLIYTLRNEEVKNAMTKLWSRKTTLSPTEHIFTPT</sequence>
<proteinExistence type="inferred from homology"/>
<dbReference type="CDD" id="cd15939">
    <property type="entry name" value="7tmA_OR4A-like"/>
    <property type="match status" value="1"/>
</dbReference>
<comment type="subcellular location">
    <subcellularLocation>
        <location evidence="10">Cell membrane</location>
        <topology evidence="10">Multi-pass membrane protein</topology>
    </subcellularLocation>
    <subcellularLocation>
        <location evidence="1">Membrane</location>
        <topology evidence="1">Multi-pass membrane protein</topology>
    </subcellularLocation>
</comment>
<dbReference type="PRINTS" id="PR00237">
    <property type="entry name" value="GPCRRHODOPSN"/>
</dbReference>
<feature type="transmembrane region" description="Helical" evidence="10">
    <location>
        <begin position="120"/>
        <end position="142"/>
    </location>
</feature>
<dbReference type="GO" id="GO:0004930">
    <property type="term" value="F:G protein-coupled receptor activity"/>
    <property type="evidence" value="ECO:0007669"/>
    <property type="project" value="UniProtKB-KW"/>
</dbReference>
<dbReference type="InterPro" id="IPR050427">
    <property type="entry name" value="Olfactory_Receptors"/>
</dbReference>
<evidence type="ECO:0000259" key="11">
    <source>
        <dbReference type="PROSITE" id="PS50262"/>
    </source>
</evidence>
<dbReference type="InterPro" id="IPR017452">
    <property type="entry name" value="GPCR_Rhodpsn_7TM"/>
</dbReference>
<organism evidence="12 13">
    <name type="scientific">Strigops habroptila</name>
    <name type="common">Kakapo</name>
    <dbReference type="NCBI Taxonomy" id="2489341"/>
    <lineage>
        <taxon>Eukaryota</taxon>
        <taxon>Metazoa</taxon>
        <taxon>Chordata</taxon>
        <taxon>Craniata</taxon>
        <taxon>Vertebrata</taxon>
        <taxon>Euteleostomi</taxon>
        <taxon>Archelosauria</taxon>
        <taxon>Archosauria</taxon>
        <taxon>Dinosauria</taxon>
        <taxon>Saurischia</taxon>
        <taxon>Theropoda</taxon>
        <taxon>Coelurosauria</taxon>
        <taxon>Aves</taxon>
        <taxon>Neognathae</taxon>
        <taxon>Neoaves</taxon>
        <taxon>Telluraves</taxon>
        <taxon>Australaves</taxon>
        <taxon>Psittaciformes</taxon>
        <taxon>Psittacidae</taxon>
        <taxon>Strigops</taxon>
    </lineage>
</organism>
<reference evidence="12 13" key="1">
    <citation type="submission" date="2019-11" db="EMBL/GenBank/DDBJ databases">
        <title>Strigops habroptila (kakapo) genome, bStrHab1, primary haplotype, v2.</title>
        <authorList>
            <person name="Jarvis E.D."/>
            <person name="Howard J."/>
            <person name="Rhie A."/>
            <person name="Phillippy A."/>
            <person name="Korlach J."/>
            <person name="Digby A."/>
            <person name="Iorns D."/>
            <person name="Eason D."/>
            <person name="Robertson B."/>
            <person name="Raemaekers T."/>
            <person name="Howe K."/>
            <person name="Lewin H."/>
            <person name="Damas J."/>
            <person name="Hastie A."/>
            <person name="Tracey A."/>
            <person name="Chow W."/>
            <person name="Fedrigo O."/>
        </authorList>
    </citation>
    <scope>NUCLEOTIDE SEQUENCE [LARGE SCALE GENOMIC DNA]</scope>
</reference>
<keyword evidence="7 9" id="KW-0675">Receptor</keyword>
<name>A0A672V7N5_STRHB</name>
<keyword evidence="6 10" id="KW-0472">Membrane</keyword>
<gene>
    <name evidence="12" type="primary">LOC115607755</name>
</gene>
<dbReference type="AlphaFoldDB" id="A0A672V7N5"/>
<evidence type="ECO:0000313" key="13">
    <source>
        <dbReference type="Proteomes" id="UP000472266"/>
    </source>
</evidence>
<keyword evidence="3 10" id="KW-0552">Olfaction</keyword>
<evidence type="ECO:0000256" key="1">
    <source>
        <dbReference type="ARBA" id="ARBA00004141"/>
    </source>
</evidence>
<reference evidence="12" key="2">
    <citation type="submission" date="2025-08" db="UniProtKB">
        <authorList>
            <consortium name="Ensembl"/>
        </authorList>
    </citation>
    <scope>IDENTIFICATION</scope>
</reference>
<dbReference type="GeneTree" id="ENSGT00940000163951"/>
<dbReference type="PROSITE" id="PS00237">
    <property type="entry name" value="G_PROTEIN_RECEP_F1_1"/>
    <property type="match status" value="1"/>
</dbReference>
<dbReference type="PROSITE" id="PS50262">
    <property type="entry name" value="G_PROTEIN_RECEP_F1_2"/>
    <property type="match status" value="1"/>
</dbReference>
<dbReference type="GO" id="GO:0004984">
    <property type="term" value="F:olfactory receptor activity"/>
    <property type="evidence" value="ECO:0007669"/>
    <property type="project" value="InterPro"/>
</dbReference>
<keyword evidence="5 9" id="KW-0297">G-protein coupled receptor</keyword>
<evidence type="ECO:0000256" key="9">
    <source>
        <dbReference type="RuleBase" id="RU000688"/>
    </source>
</evidence>
<dbReference type="InParanoid" id="A0A672V7N5"/>
<feature type="transmembrane region" description="Helical" evidence="10">
    <location>
        <begin position="44"/>
        <end position="69"/>
    </location>
</feature>
<dbReference type="InterPro" id="IPR000725">
    <property type="entry name" value="Olfact_rcpt"/>
</dbReference>
<dbReference type="InterPro" id="IPR000276">
    <property type="entry name" value="GPCR_Rhodpsn"/>
</dbReference>
<accession>A0A672V7N5</accession>
<dbReference type="GO" id="GO:0005886">
    <property type="term" value="C:plasma membrane"/>
    <property type="evidence" value="ECO:0007669"/>
    <property type="project" value="UniProtKB-SubCell"/>
</dbReference>
<keyword evidence="10" id="KW-0716">Sensory transduction</keyword>
<evidence type="ECO:0000256" key="8">
    <source>
        <dbReference type="ARBA" id="ARBA00023224"/>
    </source>
</evidence>
<dbReference type="PANTHER" id="PTHR48002">
    <property type="entry name" value="OLFACTORY RECEPTOR"/>
    <property type="match status" value="1"/>
</dbReference>
<evidence type="ECO:0000256" key="2">
    <source>
        <dbReference type="ARBA" id="ARBA00022692"/>
    </source>
</evidence>
<feature type="transmembrane region" description="Helical" evidence="10">
    <location>
        <begin position="215"/>
        <end position="243"/>
    </location>
</feature>
<dbReference type="OMA" id="CGRMVIG"/>
<dbReference type="Ensembl" id="ENSSHBT00005026884.1">
    <property type="protein sequence ID" value="ENSSHBP00005022592.1"/>
    <property type="gene ID" value="ENSSHBG00005019019.1"/>
</dbReference>
<evidence type="ECO:0000256" key="10">
    <source>
        <dbReference type="RuleBase" id="RU363047"/>
    </source>
</evidence>
<dbReference type="FunFam" id="1.20.1070.10:FF:000007">
    <property type="entry name" value="Olfactory receptor"/>
    <property type="match status" value="1"/>
</dbReference>
<evidence type="ECO:0000256" key="5">
    <source>
        <dbReference type="ARBA" id="ARBA00023040"/>
    </source>
</evidence>
<feature type="transmembrane region" description="Helical" evidence="10">
    <location>
        <begin position="81"/>
        <end position="100"/>
    </location>
</feature>
<keyword evidence="13" id="KW-1185">Reference proteome</keyword>
<evidence type="ECO:0000256" key="7">
    <source>
        <dbReference type="ARBA" id="ARBA00023170"/>
    </source>
</evidence>
<evidence type="ECO:0000313" key="12">
    <source>
        <dbReference type="Ensembl" id="ENSSHBP00005022592.1"/>
    </source>
</evidence>